<keyword evidence="1" id="KW-0472">Membrane</keyword>
<organism evidence="2 3">
    <name type="scientific">Candidatus Komeilibacteria bacterium RIFCSPHIGHO2_01_FULL_52_14</name>
    <dbReference type="NCBI Taxonomy" id="1798549"/>
    <lineage>
        <taxon>Bacteria</taxon>
        <taxon>Candidatus Komeiliibacteriota</taxon>
    </lineage>
</organism>
<sequence length="185" mass="21064">MEIIIWLWFRRAWIPKDHWLRRRYKGWILDPVQRAALGLVFAGAFLVFGMTFLVRLVRVLSEPKTDVTILMVYLFLGAMVCGFCAAIMGTAACSFPKTVKGLCAVFKFPPQLLGDVTREWLTQQSEHELRRLAQSITDAEAMTNPASESAERARIAFRTAYTLFRDAGLIEDVGYGRFFTMKQSA</sequence>
<dbReference type="Proteomes" id="UP000177817">
    <property type="component" value="Unassembled WGS sequence"/>
</dbReference>
<reference evidence="2 3" key="1">
    <citation type="journal article" date="2016" name="Nat. Commun.">
        <title>Thousands of microbial genomes shed light on interconnected biogeochemical processes in an aquifer system.</title>
        <authorList>
            <person name="Anantharaman K."/>
            <person name="Brown C.T."/>
            <person name="Hug L.A."/>
            <person name="Sharon I."/>
            <person name="Castelle C.J."/>
            <person name="Probst A.J."/>
            <person name="Thomas B.C."/>
            <person name="Singh A."/>
            <person name="Wilkins M.J."/>
            <person name="Karaoz U."/>
            <person name="Brodie E.L."/>
            <person name="Williams K.H."/>
            <person name="Hubbard S.S."/>
            <person name="Banfield J.F."/>
        </authorList>
    </citation>
    <scope>NUCLEOTIDE SEQUENCE [LARGE SCALE GENOMIC DNA]</scope>
</reference>
<protein>
    <submittedName>
        <fullName evidence="2">Uncharacterized protein</fullName>
    </submittedName>
</protein>
<dbReference type="AlphaFoldDB" id="A0A1G2BHG4"/>
<comment type="caution">
    <text evidence="2">The sequence shown here is derived from an EMBL/GenBank/DDBJ whole genome shotgun (WGS) entry which is preliminary data.</text>
</comment>
<keyword evidence="1" id="KW-1133">Transmembrane helix</keyword>
<evidence type="ECO:0000256" key="1">
    <source>
        <dbReference type="SAM" id="Phobius"/>
    </source>
</evidence>
<keyword evidence="1" id="KW-0812">Transmembrane</keyword>
<gene>
    <name evidence="2" type="ORF">A2677_02805</name>
</gene>
<feature type="transmembrane region" description="Helical" evidence="1">
    <location>
        <begin position="69"/>
        <end position="92"/>
    </location>
</feature>
<feature type="transmembrane region" description="Helical" evidence="1">
    <location>
        <begin position="35"/>
        <end position="57"/>
    </location>
</feature>
<accession>A0A1G2BHG4</accession>
<name>A0A1G2BHG4_9BACT</name>
<evidence type="ECO:0000313" key="3">
    <source>
        <dbReference type="Proteomes" id="UP000177817"/>
    </source>
</evidence>
<proteinExistence type="predicted"/>
<evidence type="ECO:0000313" key="2">
    <source>
        <dbReference type="EMBL" id="OGY88604.1"/>
    </source>
</evidence>
<dbReference type="EMBL" id="MHKK01000060">
    <property type="protein sequence ID" value="OGY88604.1"/>
    <property type="molecule type" value="Genomic_DNA"/>
</dbReference>